<proteinExistence type="predicted"/>
<evidence type="ECO:0000256" key="1">
    <source>
        <dbReference type="SAM" id="Phobius"/>
    </source>
</evidence>
<evidence type="ECO:0000313" key="2">
    <source>
        <dbReference type="EMBL" id="KAK8913694.1"/>
    </source>
</evidence>
<sequence length="134" mass="13943">MCLYIKSAIDEFLKMIKRKKYKWYHAALPWFLIGLAVLAAVNQSGQTLDVELLIYGEVTIVGGGAEGAMVVNATTGDAEGTVIVNARAGVGVAELNGCGQTVTIKTLIREGGAVFVGGNAEGTTVLNGIVDVGE</sequence>
<gene>
    <name evidence="2" type="ORF">KSP39_PZI024080</name>
</gene>
<dbReference type="Proteomes" id="UP001418222">
    <property type="component" value="Unassembled WGS sequence"/>
</dbReference>
<keyword evidence="1" id="KW-0812">Transmembrane</keyword>
<accession>A0AAP0ASF8</accession>
<name>A0AAP0ASF8_9ASPA</name>
<evidence type="ECO:0000313" key="3">
    <source>
        <dbReference type="Proteomes" id="UP001418222"/>
    </source>
</evidence>
<dbReference type="AlphaFoldDB" id="A0AAP0ASF8"/>
<comment type="caution">
    <text evidence="2">The sequence shown here is derived from an EMBL/GenBank/DDBJ whole genome shotgun (WGS) entry which is preliminary data.</text>
</comment>
<feature type="transmembrane region" description="Helical" evidence="1">
    <location>
        <begin position="21"/>
        <end position="41"/>
    </location>
</feature>
<keyword evidence="3" id="KW-1185">Reference proteome</keyword>
<protein>
    <submittedName>
        <fullName evidence="2">Uncharacterized protein</fullName>
    </submittedName>
</protein>
<organism evidence="2 3">
    <name type="scientific">Platanthera zijinensis</name>
    <dbReference type="NCBI Taxonomy" id="2320716"/>
    <lineage>
        <taxon>Eukaryota</taxon>
        <taxon>Viridiplantae</taxon>
        <taxon>Streptophyta</taxon>
        <taxon>Embryophyta</taxon>
        <taxon>Tracheophyta</taxon>
        <taxon>Spermatophyta</taxon>
        <taxon>Magnoliopsida</taxon>
        <taxon>Liliopsida</taxon>
        <taxon>Asparagales</taxon>
        <taxon>Orchidaceae</taxon>
        <taxon>Orchidoideae</taxon>
        <taxon>Orchideae</taxon>
        <taxon>Orchidinae</taxon>
        <taxon>Platanthera</taxon>
    </lineage>
</organism>
<reference evidence="2 3" key="1">
    <citation type="journal article" date="2022" name="Nat. Plants">
        <title>Genomes of leafy and leafless Platanthera orchids illuminate the evolution of mycoheterotrophy.</title>
        <authorList>
            <person name="Li M.H."/>
            <person name="Liu K.W."/>
            <person name="Li Z."/>
            <person name="Lu H.C."/>
            <person name="Ye Q.L."/>
            <person name="Zhang D."/>
            <person name="Wang J.Y."/>
            <person name="Li Y.F."/>
            <person name="Zhong Z.M."/>
            <person name="Liu X."/>
            <person name="Yu X."/>
            <person name="Liu D.K."/>
            <person name="Tu X.D."/>
            <person name="Liu B."/>
            <person name="Hao Y."/>
            <person name="Liao X.Y."/>
            <person name="Jiang Y.T."/>
            <person name="Sun W.H."/>
            <person name="Chen J."/>
            <person name="Chen Y.Q."/>
            <person name="Ai Y."/>
            <person name="Zhai J.W."/>
            <person name="Wu S.S."/>
            <person name="Zhou Z."/>
            <person name="Hsiao Y.Y."/>
            <person name="Wu W.L."/>
            <person name="Chen Y.Y."/>
            <person name="Lin Y.F."/>
            <person name="Hsu J.L."/>
            <person name="Li C.Y."/>
            <person name="Wang Z.W."/>
            <person name="Zhao X."/>
            <person name="Zhong W.Y."/>
            <person name="Ma X.K."/>
            <person name="Ma L."/>
            <person name="Huang J."/>
            <person name="Chen G.Z."/>
            <person name="Huang M.Z."/>
            <person name="Huang L."/>
            <person name="Peng D.H."/>
            <person name="Luo Y.B."/>
            <person name="Zou S.Q."/>
            <person name="Chen S.P."/>
            <person name="Lan S."/>
            <person name="Tsai W.C."/>
            <person name="Van de Peer Y."/>
            <person name="Liu Z.J."/>
        </authorList>
    </citation>
    <scope>NUCLEOTIDE SEQUENCE [LARGE SCALE GENOMIC DNA]</scope>
    <source>
        <strain evidence="2">Lor287</strain>
    </source>
</reference>
<keyword evidence="1" id="KW-0472">Membrane</keyword>
<keyword evidence="1" id="KW-1133">Transmembrane helix</keyword>
<dbReference type="EMBL" id="JBBWWQ010000021">
    <property type="protein sequence ID" value="KAK8913694.1"/>
    <property type="molecule type" value="Genomic_DNA"/>
</dbReference>